<evidence type="ECO:0000256" key="1">
    <source>
        <dbReference type="SAM" id="MobiDB-lite"/>
    </source>
</evidence>
<comment type="caution">
    <text evidence="2">The sequence shown here is derived from an EMBL/GenBank/DDBJ whole genome shotgun (WGS) entry which is preliminary data.</text>
</comment>
<dbReference type="EMBL" id="BLXT01000945">
    <property type="protein sequence ID" value="GFN81753.1"/>
    <property type="molecule type" value="Genomic_DNA"/>
</dbReference>
<sequence length="85" mass="9527">MPVAAQTGSGYWFDWSSAGGTRKVGWCHAKQADRVRNRQEEEKRGQSFDVGLEQATERYLRISAFHGKRANVPPTPSAPSFEKES</sequence>
<gene>
    <name evidence="2" type="ORF">PoB_000825900</name>
</gene>
<evidence type="ECO:0000313" key="3">
    <source>
        <dbReference type="Proteomes" id="UP000735302"/>
    </source>
</evidence>
<protein>
    <submittedName>
        <fullName evidence="2">Uncharacterized protein</fullName>
    </submittedName>
</protein>
<evidence type="ECO:0000313" key="2">
    <source>
        <dbReference type="EMBL" id="GFN81753.1"/>
    </source>
</evidence>
<dbReference type="Proteomes" id="UP000735302">
    <property type="component" value="Unassembled WGS sequence"/>
</dbReference>
<dbReference type="AlphaFoldDB" id="A0AAV3YHJ1"/>
<name>A0AAV3YHJ1_9GAST</name>
<accession>A0AAV3YHJ1</accession>
<feature type="region of interest" description="Disordered" evidence="1">
    <location>
        <begin position="65"/>
        <end position="85"/>
    </location>
</feature>
<reference evidence="2 3" key="1">
    <citation type="journal article" date="2021" name="Elife">
        <title>Chloroplast acquisition without the gene transfer in kleptoplastic sea slugs, Plakobranchus ocellatus.</title>
        <authorList>
            <person name="Maeda T."/>
            <person name="Takahashi S."/>
            <person name="Yoshida T."/>
            <person name="Shimamura S."/>
            <person name="Takaki Y."/>
            <person name="Nagai Y."/>
            <person name="Toyoda A."/>
            <person name="Suzuki Y."/>
            <person name="Arimoto A."/>
            <person name="Ishii H."/>
            <person name="Satoh N."/>
            <person name="Nishiyama T."/>
            <person name="Hasebe M."/>
            <person name="Maruyama T."/>
            <person name="Minagawa J."/>
            <person name="Obokata J."/>
            <person name="Shigenobu S."/>
        </authorList>
    </citation>
    <scope>NUCLEOTIDE SEQUENCE [LARGE SCALE GENOMIC DNA]</scope>
</reference>
<keyword evidence="3" id="KW-1185">Reference proteome</keyword>
<proteinExistence type="predicted"/>
<organism evidence="2 3">
    <name type="scientific">Plakobranchus ocellatus</name>
    <dbReference type="NCBI Taxonomy" id="259542"/>
    <lineage>
        <taxon>Eukaryota</taxon>
        <taxon>Metazoa</taxon>
        <taxon>Spiralia</taxon>
        <taxon>Lophotrochozoa</taxon>
        <taxon>Mollusca</taxon>
        <taxon>Gastropoda</taxon>
        <taxon>Heterobranchia</taxon>
        <taxon>Euthyneura</taxon>
        <taxon>Panpulmonata</taxon>
        <taxon>Sacoglossa</taxon>
        <taxon>Placobranchoidea</taxon>
        <taxon>Plakobranchidae</taxon>
        <taxon>Plakobranchus</taxon>
    </lineage>
</organism>